<dbReference type="EMBL" id="MT143293">
    <property type="protein sequence ID" value="QJA95190.1"/>
    <property type="molecule type" value="Genomic_DNA"/>
</dbReference>
<proteinExistence type="predicted"/>
<evidence type="ECO:0000313" key="1">
    <source>
        <dbReference type="EMBL" id="QJA95190.1"/>
    </source>
</evidence>
<organism evidence="1">
    <name type="scientific">viral metagenome</name>
    <dbReference type="NCBI Taxonomy" id="1070528"/>
    <lineage>
        <taxon>unclassified sequences</taxon>
        <taxon>metagenomes</taxon>
        <taxon>organismal metagenomes</taxon>
    </lineage>
</organism>
<sequence length="66" mass="8138">MKMYIQVIGNSKNNIVYILKEEGIYCFVKNIKLNFIYKVSKIDFTRYYREFNRKPAKIKRTPVRRR</sequence>
<dbReference type="AlphaFoldDB" id="A0A6M3LJX0"/>
<gene>
    <name evidence="1" type="ORF">MM415B05565_0007</name>
</gene>
<accession>A0A6M3LJX0</accession>
<protein>
    <submittedName>
        <fullName evidence="1">Uncharacterized protein</fullName>
    </submittedName>
</protein>
<name>A0A6M3LJX0_9ZZZZ</name>
<reference evidence="1" key="1">
    <citation type="submission" date="2020-03" db="EMBL/GenBank/DDBJ databases">
        <title>The deep terrestrial virosphere.</title>
        <authorList>
            <person name="Holmfeldt K."/>
            <person name="Nilsson E."/>
            <person name="Simone D."/>
            <person name="Lopez-Fernandez M."/>
            <person name="Wu X."/>
            <person name="de Brujin I."/>
            <person name="Lundin D."/>
            <person name="Andersson A."/>
            <person name="Bertilsson S."/>
            <person name="Dopson M."/>
        </authorList>
    </citation>
    <scope>NUCLEOTIDE SEQUENCE</scope>
    <source>
        <strain evidence="1">MM415B05565</strain>
    </source>
</reference>